<comment type="caution">
    <text evidence="2">The sequence shown here is derived from an EMBL/GenBank/DDBJ whole genome shotgun (WGS) entry which is preliminary data.</text>
</comment>
<sequence>MPEFKQRRPTPVSVFGGSDGVGVFNVLPASPSWREDDQLRQDSNRSNVGSDGSSSKRYCVNHLAVSQPAVNNVRLRSQATVRLRTCLLRNISLISSPTY</sequence>
<dbReference type="Proteomes" id="UP001292094">
    <property type="component" value="Unassembled WGS sequence"/>
</dbReference>
<reference evidence="2" key="1">
    <citation type="submission" date="2023-11" db="EMBL/GenBank/DDBJ databases">
        <title>Genome assemblies of two species of porcelain crab, Petrolisthes cinctipes and Petrolisthes manimaculis (Anomura: Porcellanidae).</title>
        <authorList>
            <person name="Angst P."/>
        </authorList>
    </citation>
    <scope>NUCLEOTIDE SEQUENCE</scope>
    <source>
        <strain evidence="2">PB745_02</strain>
        <tissue evidence="2">Gill</tissue>
    </source>
</reference>
<evidence type="ECO:0000313" key="3">
    <source>
        <dbReference type="Proteomes" id="UP001292094"/>
    </source>
</evidence>
<organism evidence="2 3">
    <name type="scientific">Petrolisthes manimaculis</name>
    <dbReference type="NCBI Taxonomy" id="1843537"/>
    <lineage>
        <taxon>Eukaryota</taxon>
        <taxon>Metazoa</taxon>
        <taxon>Ecdysozoa</taxon>
        <taxon>Arthropoda</taxon>
        <taxon>Crustacea</taxon>
        <taxon>Multicrustacea</taxon>
        <taxon>Malacostraca</taxon>
        <taxon>Eumalacostraca</taxon>
        <taxon>Eucarida</taxon>
        <taxon>Decapoda</taxon>
        <taxon>Pleocyemata</taxon>
        <taxon>Anomura</taxon>
        <taxon>Galatheoidea</taxon>
        <taxon>Porcellanidae</taxon>
        <taxon>Petrolisthes</taxon>
    </lineage>
</organism>
<proteinExistence type="predicted"/>
<accession>A0AAE1QAX8</accession>
<feature type="compositionally biased region" description="Basic and acidic residues" evidence="1">
    <location>
        <begin position="33"/>
        <end position="43"/>
    </location>
</feature>
<dbReference type="AlphaFoldDB" id="A0AAE1QAX8"/>
<evidence type="ECO:0000256" key="1">
    <source>
        <dbReference type="SAM" id="MobiDB-lite"/>
    </source>
</evidence>
<dbReference type="EMBL" id="JAWZYT010000440">
    <property type="protein sequence ID" value="KAK4323460.1"/>
    <property type="molecule type" value="Genomic_DNA"/>
</dbReference>
<feature type="region of interest" description="Disordered" evidence="1">
    <location>
        <begin position="32"/>
        <end position="56"/>
    </location>
</feature>
<feature type="compositionally biased region" description="Polar residues" evidence="1">
    <location>
        <begin position="44"/>
        <end position="56"/>
    </location>
</feature>
<protein>
    <submittedName>
        <fullName evidence="2">Uncharacterized protein</fullName>
    </submittedName>
</protein>
<keyword evidence="3" id="KW-1185">Reference proteome</keyword>
<name>A0AAE1QAX8_9EUCA</name>
<gene>
    <name evidence="2" type="ORF">Pmani_005837</name>
</gene>
<evidence type="ECO:0000313" key="2">
    <source>
        <dbReference type="EMBL" id="KAK4323460.1"/>
    </source>
</evidence>